<dbReference type="EMBL" id="HBHX01012734">
    <property type="protein sequence ID" value="CAE0106429.1"/>
    <property type="molecule type" value="Transcribed_RNA"/>
</dbReference>
<proteinExistence type="predicted"/>
<name>A0A7S3AJ64_9EUKA</name>
<gene>
    <name evidence="1" type="ORF">HERI1096_LOCUS7088</name>
</gene>
<reference evidence="1" key="1">
    <citation type="submission" date="2021-01" db="EMBL/GenBank/DDBJ databases">
        <authorList>
            <person name="Corre E."/>
            <person name="Pelletier E."/>
            <person name="Niang G."/>
            <person name="Scheremetjew M."/>
            <person name="Finn R."/>
            <person name="Kale V."/>
            <person name="Holt S."/>
            <person name="Cochrane G."/>
            <person name="Meng A."/>
            <person name="Brown T."/>
            <person name="Cohen L."/>
        </authorList>
    </citation>
    <scope>NUCLEOTIDE SEQUENCE</scope>
    <source>
        <strain evidence="1">CCMP281</strain>
    </source>
</reference>
<accession>A0A7S3AJ64</accession>
<dbReference type="AlphaFoldDB" id="A0A7S3AJ64"/>
<sequence length="87" mass="9520">MTARFAGAFVHTRRLLSIESSHLQHIRASVSLGPPIQQLQLSRASVTPQPLIQTGNATSPSQAAQNVWRNVWQASQFTARQGRSPTS</sequence>
<evidence type="ECO:0000313" key="1">
    <source>
        <dbReference type="EMBL" id="CAE0106429.1"/>
    </source>
</evidence>
<organism evidence="1">
    <name type="scientific">Haptolina ericina</name>
    <dbReference type="NCBI Taxonomy" id="156174"/>
    <lineage>
        <taxon>Eukaryota</taxon>
        <taxon>Haptista</taxon>
        <taxon>Haptophyta</taxon>
        <taxon>Prymnesiophyceae</taxon>
        <taxon>Prymnesiales</taxon>
        <taxon>Prymnesiaceae</taxon>
        <taxon>Haptolina</taxon>
    </lineage>
</organism>
<protein>
    <submittedName>
        <fullName evidence="1">Uncharacterized protein</fullName>
    </submittedName>
</protein>